<comment type="caution">
    <text evidence="1">The sequence shown here is derived from an EMBL/GenBank/DDBJ whole genome shotgun (WGS) entry which is preliminary data.</text>
</comment>
<accession>A0A554LKN0</accession>
<name>A0A554LKN0_9BACT</name>
<dbReference type="SUPFAM" id="SSF143011">
    <property type="entry name" value="RelE-like"/>
    <property type="match status" value="1"/>
</dbReference>
<sequence>MDKIEKALRKLTVAERAKIKKIFNQLLSGDFSGLNIKKLKDRDDIFRVRFANLRIIFQRKKNGKIMILHLVRRNERTYKF</sequence>
<dbReference type="EMBL" id="VMGN01000045">
    <property type="protein sequence ID" value="TSC93445.1"/>
    <property type="molecule type" value="Genomic_DNA"/>
</dbReference>
<evidence type="ECO:0000313" key="1">
    <source>
        <dbReference type="EMBL" id="TSC93445.1"/>
    </source>
</evidence>
<evidence type="ECO:0000313" key="2">
    <source>
        <dbReference type="Proteomes" id="UP000316495"/>
    </source>
</evidence>
<organism evidence="1 2">
    <name type="scientific">Candidatus Berkelbacteria bacterium Athens1014_28</name>
    <dbReference type="NCBI Taxonomy" id="2017145"/>
    <lineage>
        <taxon>Bacteria</taxon>
        <taxon>Candidatus Berkelbacteria</taxon>
    </lineage>
</organism>
<proteinExistence type="predicted"/>
<dbReference type="Gene3D" id="3.30.2310.20">
    <property type="entry name" value="RelE-like"/>
    <property type="match status" value="1"/>
</dbReference>
<protein>
    <submittedName>
        <fullName evidence="1">Uncharacterized protein</fullName>
    </submittedName>
</protein>
<gene>
    <name evidence="1" type="ORF">Athens101428_682</name>
</gene>
<reference evidence="1 2" key="1">
    <citation type="submission" date="2017-07" db="EMBL/GenBank/DDBJ databases">
        <title>Mechanisms for carbon and nitrogen cycling indicate functional differentiation within the Candidate Phyla Radiation.</title>
        <authorList>
            <person name="Danczak R.E."/>
            <person name="Johnston M.D."/>
            <person name="Kenah C."/>
            <person name="Slattery M."/>
            <person name="Wrighton K.C."/>
            <person name="Wilkins M.J."/>
        </authorList>
    </citation>
    <scope>NUCLEOTIDE SEQUENCE [LARGE SCALE GENOMIC DNA]</scope>
    <source>
        <strain evidence="1">Athens1014_28</strain>
    </source>
</reference>
<dbReference type="Proteomes" id="UP000316495">
    <property type="component" value="Unassembled WGS sequence"/>
</dbReference>
<dbReference type="InterPro" id="IPR035093">
    <property type="entry name" value="RelE/ParE_toxin_dom_sf"/>
</dbReference>
<dbReference type="AlphaFoldDB" id="A0A554LKN0"/>